<reference evidence="1" key="1">
    <citation type="journal article" date="2015" name="MBio">
        <title>Eco-Evolutionary Dynamics of Episomes among Ecologically Cohesive Bacterial Populations.</title>
        <authorList>
            <person name="Xue H."/>
            <person name="Cordero O.X."/>
            <person name="Camas F.M."/>
            <person name="Trimble W."/>
            <person name="Meyer F."/>
            <person name="Guglielmini J."/>
            <person name="Rocha E.P."/>
            <person name="Polz M.F."/>
        </authorList>
    </citation>
    <scope>NUCLEOTIDE SEQUENCE</scope>
    <source>
        <strain evidence="1">FF_210</strain>
    </source>
</reference>
<dbReference type="GO" id="GO:0004436">
    <property type="term" value="F:phosphatidylinositol diacylglycerol-lyase activity"/>
    <property type="evidence" value="ECO:0007669"/>
    <property type="project" value="UniProtKB-EC"/>
</dbReference>
<dbReference type="AlphaFoldDB" id="A0A0H3ZTD3"/>
<keyword evidence="1" id="KW-0456">Lyase</keyword>
<accession>A0A0H3ZTD3</accession>
<dbReference type="EC" id="4.6.1.13" evidence="1"/>
<protein>
    <submittedName>
        <fullName evidence="1">Phosphatidylinositol-specific phospholipase C</fullName>
        <ecNumber evidence="1">4.6.1.13</ecNumber>
    </submittedName>
</protein>
<proteinExistence type="predicted"/>
<evidence type="ECO:0000313" key="1">
    <source>
        <dbReference type="EMBL" id="AKN37757.1"/>
    </source>
</evidence>
<sequence length="263" mass="30138">MFGDILSDARTFLENNPTEFIFIRVKEEHTPENNTESFEDTFNMYVNNNSDIIWMPESKAANPMIKDVRGKIVFLQNFHPRKYSWFGLDYGSTFSIQDEYKLASNWDLYSKWLKVKKHLIQANKNQQSHINFLSGSIGSFPYFVASGHSSPETKAPRLLTGLTTPEWKNTYPDFPRSGCFIDICSIAFEGTNTLTKNYIIDNRLSYVGIIAADFPGSGLINAIIYTNRINGNFIPKDMCFNVISFKFQICLDSQNSGVYIKPY</sequence>
<dbReference type="EMBL" id="KP795549">
    <property type="protein sequence ID" value="AKN37757.1"/>
    <property type="molecule type" value="Genomic_DNA"/>
</dbReference>
<dbReference type="GO" id="GO:0008081">
    <property type="term" value="F:phosphoric diester hydrolase activity"/>
    <property type="evidence" value="ECO:0007669"/>
    <property type="project" value="InterPro"/>
</dbReference>
<organism evidence="1">
    <name type="scientific">Vibrio tasmaniensis</name>
    <dbReference type="NCBI Taxonomy" id="212663"/>
    <lineage>
        <taxon>Bacteria</taxon>
        <taxon>Pseudomonadati</taxon>
        <taxon>Pseudomonadota</taxon>
        <taxon>Gammaproteobacteria</taxon>
        <taxon>Vibrionales</taxon>
        <taxon>Vibrionaceae</taxon>
        <taxon>Vibrio</taxon>
    </lineage>
</organism>
<name>A0A0H3ZTD3_9VIBR</name>
<dbReference type="InterPro" id="IPR017946">
    <property type="entry name" value="PLC-like_Pdiesterase_TIM-brl"/>
</dbReference>
<dbReference type="SUPFAM" id="SSF51695">
    <property type="entry name" value="PLC-like phosphodiesterases"/>
    <property type="match status" value="1"/>
</dbReference>
<dbReference type="Gene3D" id="3.20.20.190">
    <property type="entry name" value="Phosphatidylinositol (PI) phosphodiesterase"/>
    <property type="match status" value="1"/>
</dbReference>
<dbReference type="GO" id="GO:0006629">
    <property type="term" value="P:lipid metabolic process"/>
    <property type="evidence" value="ECO:0007669"/>
    <property type="project" value="InterPro"/>
</dbReference>